<organism evidence="3 4">
    <name type="scientific">Limihaloglobus sulfuriphilus</name>
    <dbReference type="NCBI Taxonomy" id="1851148"/>
    <lineage>
        <taxon>Bacteria</taxon>
        <taxon>Pseudomonadati</taxon>
        <taxon>Planctomycetota</taxon>
        <taxon>Phycisphaerae</taxon>
        <taxon>Sedimentisphaerales</taxon>
        <taxon>Sedimentisphaeraceae</taxon>
        <taxon>Limihaloglobus</taxon>
    </lineage>
</organism>
<evidence type="ECO:0008006" key="5">
    <source>
        <dbReference type="Google" id="ProtNLM"/>
    </source>
</evidence>
<reference evidence="4" key="1">
    <citation type="submission" date="2017-02" db="EMBL/GenBank/DDBJ databases">
        <title>Comparative genomics and description of representatives of a novel lineage of planctomycetes thriving in anoxic sediments.</title>
        <authorList>
            <person name="Spring S."/>
            <person name="Bunk B."/>
            <person name="Sproer C."/>
        </authorList>
    </citation>
    <scope>NUCLEOTIDE SEQUENCE [LARGE SCALE GENOMIC DNA]</scope>
    <source>
        <strain evidence="4">SM-Chi-D1</strain>
    </source>
</reference>
<dbReference type="InterPro" id="IPR052894">
    <property type="entry name" value="AsmA-related"/>
</dbReference>
<dbReference type="EMBL" id="CP019646">
    <property type="protein sequence ID" value="AQQ71292.1"/>
    <property type="molecule type" value="Genomic_DNA"/>
</dbReference>
<proteinExistence type="predicted"/>
<evidence type="ECO:0000256" key="2">
    <source>
        <dbReference type="SAM" id="Phobius"/>
    </source>
</evidence>
<dbReference type="PANTHER" id="PTHR30441:SF4">
    <property type="entry name" value="PROTEIN ASMA"/>
    <property type="match status" value="1"/>
</dbReference>
<sequence>MSEQEKTEQKAEKAPKKKSSFLTKLLVLIIIIVVVAAVGLKMFGGSIIKAGIEKGGTYVLGVDVTLGTANFAPIKGGANLNKLVIANPQDYANANMLEMDDLQVDFDLKEVLSGDSRHIKSVKIDGLRIFYEMKSLNQNNIKDILNNLPKSDKEPSADDPAKDSKPISIGKVEVTGAEVNAKVLPVPGQSDTLKFKLDPIVIENIGGDSGTSNAEIARKVLNAILNGIVKQMGGAIGQIGEDALRAGTESVEKVTEEAGKAVEGAGKAAEDIGKAAEDVGKKASEAIEGLGGMFKKKE</sequence>
<evidence type="ECO:0000313" key="3">
    <source>
        <dbReference type="EMBL" id="AQQ71292.1"/>
    </source>
</evidence>
<gene>
    <name evidence="3" type="ORF">SMSP2_01663</name>
</gene>
<dbReference type="Proteomes" id="UP000188181">
    <property type="component" value="Chromosome"/>
</dbReference>
<dbReference type="KEGG" id="pbas:SMSP2_01663"/>
<dbReference type="GO" id="GO:0005886">
    <property type="term" value="C:plasma membrane"/>
    <property type="evidence" value="ECO:0007669"/>
    <property type="project" value="TreeGrafter"/>
</dbReference>
<evidence type="ECO:0000256" key="1">
    <source>
        <dbReference type="SAM" id="MobiDB-lite"/>
    </source>
</evidence>
<keyword evidence="2" id="KW-1133">Transmembrane helix</keyword>
<keyword evidence="2" id="KW-0472">Membrane</keyword>
<dbReference type="GO" id="GO:0090313">
    <property type="term" value="P:regulation of protein targeting to membrane"/>
    <property type="evidence" value="ECO:0007669"/>
    <property type="project" value="TreeGrafter"/>
</dbReference>
<keyword evidence="2" id="KW-0812">Transmembrane</keyword>
<dbReference type="STRING" id="1851148.SMSP2_01663"/>
<protein>
    <recommendedName>
        <fullName evidence="5">AsmA domain-containing protein</fullName>
    </recommendedName>
</protein>
<dbReference type="PANTHER" id="PTHR30441">
    <property type="entry name" value="DUF748 DOMAIN-CONTAINING PROTEIN"/>
    <property type="match status" value="1"/>
</dbReference>
<keyword evidence="4" id="KW-1185">Reference proteome</keyword>
<evidence type="ECO:0000313" key="4">
    <source>
        <dbReference type="Proteomes" id="UP000188181"/>
    </source>
</evidence>
<name>A0A1Q2MG91_9BACT</name>
<dbReference type="OrthoDB" id="196129at2"/>
<feature type="transmembrane region" description="Helical" evidence="2">
    <location>
        <begin position="21"/>
        <end position="40"/>
    </location>
</feature>
<dbReference type="RefSeq" id="WP_146683482.1">
    <property type="nucleotide sequence ID" value="NZ_CP019646.1"/>
</dbReference>
<accession>A0A1Q2MG91</accession>
<dbReference type="AlphaFoldDB" id="A0A1Q2MG91"/>
<feature type="compositionally biased region" description="Basic and acidic residues" evidence="1">
    <location>
        <begin position="150"/>
        <end position="165"/>
    </location>
</feature>
<feature type="region of interest" description="Disordered" evidence="1">
    <location>
        <begin position="146"/>
        <end position="168"/>
    </location>
</feature>